<proteinExistence type="predicted"/>
<feature type="non-terminal residue" evidence="1">
    <location>
        <position position="78"/>
    </location>
</feature>
<feature type="non-terminal residue" evidence="1">
    <location>
        <position position="1"/>
    </location>
</feature>
<dbReference type="Proteomes" id="UP000016933">
    <property type="component" value="Unassembled WGS sequence"/>
</dbReference>
<reference evidence="1 2" key="2">
    <citation type="journal article" date="2012" name="PLoS Pathog.">
        <title>Diverse lifestyles and strategies of plant pathogenesis encoded in the genomes of eighteen Dothideomycetes fungi.</title>
        <authorList>
            <person name="Ohm R.A."/>
            <person name="Feau N."/>
            <person name="Henrissat B."/>
            <person name="Schoch C.L."/>
            <person name="Horwitz B.A."/>
            <person name="Barry K.W."/>
            <person name="Condon B.J."/>
            <person name="Copeland A.C."/>
            <person name="Dhillon B."/>
            <person name="Glaser F."/>
            <person name="Hesse C.N."/>
            <person name="Kosti I."/>
            <person name="LaButti K."/>
            <person name="Lindquist E.A."/>
            <person name="Lucas S."/>
            <person name="Salamov A.A."/>
            <person name="Bradshaw R.E."/>
            <person name="Ciuffetti L."/>
            <person name="Hamelin R.C."/>
            <person name="Kema G.H.J."/>
            <person name="Lawrence C."/>
            <person name="Scott J.A."/>
            <person name="Spatafora J.W."/>
            <person name="Turgeon B.G."/>
            <person name="de Wit P.J.G.M."/>
            <person name="Zhong S."/>
            <person name="Goodwin S.B."/>
            <person name="Grigoriev I.V."/>
        </authorList>
    </citation>
    <scope>NUCLEOTIDE SEQUENCE [LARGE SCALE GENOMIC DNA]</scope>
    <source>
        <strain evidence="2">NZE10 / CBS 128990</strain>
    </source>
</reference>
<dbReference type="HOGENOM" id="CLU_2628511_0_0_1"/>
<dbReference type="EMBL" id="KB446536">
    <property type="protein sequence ID" value="EME47139.1"/>
    <property type="molecule type" value="Genomic_DNA"/>
</dbReference>
<sequence>VQRYCSALPSSNGRLNRDKCPKTFRNAVYYEVQTSSEGQKEVCTKPTCKQLAPAPDYCSKSPCSKYCMNLQTDHKNCG</sequence>
<evidence type="ECO:0000313" key="1">
    <source>
        <dbReference type="EMBL" id="EME47139.1"/>
    </source>
</evidence>
<dbReference type="AlphaFoldDB" id="N1PY69"/>
<reference evidence="2" key="1">
    <citation type="journal article" date="2012" name="PLoS Genet.">
        <title>The genomes of the fungal plant pathogens Cladosporium fulvum and Dothistroma septosporum reveal adaptation to different hosts and lifestyles but also signatures of common ancestry.</title>
        <authorList>
            <person name="de Wit P.J.G.M."/>
            <person name="van der Burgt A."/>
            <person name="Oekmen B."/>
            <person name="Stergiopoulos I."/>
            <person name="Abd-Elsalam K.A."/>
            <person name="Aerts A.L."/>
            <person name="Bahkali A.H."/>
            <person name="Beenen H.G."/>
            <person name="Chettri P."/>
            <person name="Cox M.P."/>
            <person name="Datema E."/>
            <person name="de Vries R.P."/>
            <person name="Dhillon B."/>
            <person name="Ganley A.R."/>
            <person name="Griffiths S.A."/>
            <person name="Guo Y."/>
            <person name="Hamelin R.C."/>
            <person name="Henrissat B."/>
            <person name="Kabir M.S."/>
            <person name="Jashni M.K."/>
            <person name="Kema G."/>
            <person name="Klaubauf S."/>
            <person name="Lapidus A."/>
            <person name="Levasseur A."/>
            <person name="Lindquist E."/>
            <person name="Mehrabi R."/>
            <person name="Ohm R.A."/>
            <person name="Owen T.J."/>
            <person name="Salamov A."/>
            <person name="Schwelm A."/>
            <person name="Schijlen E."/>
            <person name="Sun H."/>
            <person name="van den Burg H.A."/>
            <person name="van Ham R.C.H.J."/>
            <person name="Zhang S."/>
            <person name="Goodwin S.B."/>
            <person name="Grigoriev I.V."/>
            <person name="Collemare J."/>
            <person name="Bradshaw R.E."/>
        </authorList>
    </citation>
    <scope>NUCLEOTIDE SEQUENCE [LARGE SCALE GENOMIC DNA]</scope>
    <source>
        <strain evidence="2">NZE10 / CBS 128990</strain>
    </source>
</reference>
<organism evidence="1 2">
    <name type="scientific">Dothistroma septosporum (strain NZE10 / CBS 128990)</name>
    <name type="common">Red band needle blight fungus</name>
    <name type="synonym">Mycosphaerella pini</name>
    <dbReference type="NCBI Taxonomy" id="675120"/>
    <lineage>
        <taxon>Eukaryota</taxon>
        <taxon>Fungi</taxon>
        <taxon>Dikarya</taxon>
        <taxon>Ascomycota</taxon>
        <taxon>Pezizomycotina</taxon>
        <taxon>Dothideomycetes</taxon>
        <taxon>Dothideomycetidae</taxon>
        <taxon>Mycosphaerellales</taxon>
        <taxon>Mycosphaerellaceae</taxon>
        <taxon>Dothistroma</taxon>
    </lineage>
</organism>
<name>N1PY69_DOTSN</name>
<accession>N1PY69</accession>
<evidence type="ECO:0000313" key="2">
    <source>
        <dbReference type="Proteomes" id="UP000016933"/>
    </source>
</evidence>
<gene>
    <name evidence="1" type="ORF">DOTSEDRAFT_117227</name>
</gene>
<keyword evidence="2" id="KW-1185">Reference proteome</keyword>
<protein>
    <submittedName>
        <fullName evidence="1">Uncharacterized protein</fullName>
    </submittedName>
</protein>